<dbReference type="Proteomes" id="UP001175271">
    <property type="component" value="Unassembled WGS sequence"/>
</dbReference>
<keyword evidence="1" id="KW-0812">Transmembrane</keyword>
<feature type="transmembrane region" description="Helical" evidence="1">
    <location>
        <begin position="289"/>
        <end position="309"/>
    </location>
</feature>
<keyword evidence="1" id="KW-0472">Membrane</keyword>
<comment type="caution">
    <text evidence="2">The sequence shown here is derived from an EMBL/GenBank/DDBJ whole genome shotgun (WGS) entry which is preliminary data.</text>
</comment>
<keyword evidence="1" id="KW-1133">Transmembrane helix</keyword>
<dbReference type="InterPro" id="IPR019422">
    <property type="entry name" value="7TM_GPCR_serpentine_rcpt_Srh"/>
</dbReference>
<name>A0AA39HAW4_9BILA</name>
<dbReference type="PANTHER" id="PTHR22943:SF248">
    <property type="entry name" value="SEVEN TM RECEPTOR"/>
    <property type="match status" value="1"/>
</dbReference>
<evidence type="ECO:0000256" key="1">
    <source>
        <dbReference type="SAM" id="Phobius"/>
    </source>
</evidence>
<protein>
    <submittedName>
        <fullName evidence="2">Uncharacterized protein</fullName>
    </submittedName>
</protein>
<dbReference type="EMBL" id="JAUCMV010000004">
    <property type="protein sequence ID" value="KAK0401097.1"/>
    <property type="molecule type" value="Genomic_DNA"/>
</dbReference>
<evidence type="ECO:0000313" key="2">
    <source>
        <dbReference type="EMBL" id="KAK0401097.1"/>
    </source>
</evidence>
<feature type="transmembrane region" description="Helical" evidence="1">
    <location>
        <begin position="54"/>
        <end position="75"/>
    </location>
</feature>
<feature type="transmembrane region" description="Helical" evidence="1">
    <location>
        <begin position="247"/>
        <end position="277"/>
    </location>
</feature>
<feature type="transmembrane region" description="Helical" evidence="1">
    <location>
        <begin position="203"/>
        <end position="226"/>
    </location>
</feature>
<reference evidence="2" key="1">
    <citation type="submission" date="2023-06" db="EMBL/GenBank/DDBJ databases">
        <title>Genomic analysis of the entomopathogenic nematode Steinernema hermaphroditum.</title>
        <authorList>
            <person name="Schwarz E.M."/>
            <person name="Heppert J.K."/>
            <person name="Baniya A."/>
            <person name="Schwartz H.T."/>
            <person name="Tan C.-H."/>
            <person name="Antoshechkin I."/>
            <person name="Sternberg P.W."/>
            <person name="Goodrich-Blair H."/>
            <person name="Dillman A.R."/>
        </authorList>
    </citation>
    <scope>NUCLEOTIDE SEQUENCE</scope>
    <source>
        <strain evidence="2">PS9179</strain>
        <tissue evidence="2">Whole animal</tissue>
    </source>
</reference>
<dbReference type="PANTHER" id="PTHR22943">
    <property type="entry name" value="7-TRANSMEMBRANE DOMAIN RECEPTOR C.ELEGANS"/>
    <property type="match status" value="1"/>
</dbReference>
<feature type="transmembrane region" description="Helical" evidence="1">
    <location>
        <begin position="100"/>
        <end position="123"/>
    </location>
</feature>
<proteinExistence type="predicted"/>
<organism evidence="2 3">
    <name type="scientific">Steinernema hermaphroditum</name>
    <dbReference type="NCBI Taxonomy" id="289476"/>
    <lineage>
        <taxon>Eukaryota</taxon>
        <taxon>Metazoa</taxon>
        <taxon>Ecdysozoa</taxon>
        <taxon>Nematoda</taxon>
        <taxon>Chromadorea</taxon>
        <taxon>Rhabditida</taxon>
        <taxon>Tylenchina</taxon>
        <taxon>Panagrolaimomorpha</taxon>
        <taxon>Strongyloidoidea</taxon>
        <taxon>Steinernematidae</taxon>
        <taxon>Steinernema</taxon>
    </lineage>
</organism>
<feature type="transmembrane region" description="Helical" evidence="1">
    <location>
        <begin position="143"/>
        <end position="168"/>
    </location>
</feature>
<sequence length="347" mass="38851">MTETGTELLESYESRFMPYRSLTIVIACLSIPLNFFTMYIIMFKSPPHLSVYKYVLLNISFWIFVTDFVLGFYYLPLPLLEIFGGIGTGLSYPLGPKGGFVGLVVDMSCVCESLAALLLAFVYRYLCISCGPDFIQKSGRRAYYWAGIVAIMVIPPGMTAALTAMTYMSPEEFRKSILETHPDYVVFVDRTPVFGVNLKRKEWLVTILIWIFLCTTCVTMCIYNVVKELKMRQATMTSWTFRMHKQLMKALTVQTGAPLLLFAAPASMVMITAIFGARIMDDVVKLAEVAMSLHSIVNSVAVLYLITAYRRAVTAIFKKVLSCHINMTSVSVASQSLNVSTLNVVSL</sequence>
<dbReference type="Pfam" id="PF10318">
    <property type="entry name" value="7TM_GPCR_Srh"/>
    <property type="match status" value="1"/>
</dbReference>
<dbReference type="Gene3D" id="1.20.1070.10">
    <property type="entry name" value="Rhodopsin 7-helix transmembrane proteins"/>
    <property type="match status" value="1"/>
</dbReference>
<dbReference type="SUPFAM" id="SSF81321">
    <property type="entry name" value="Family A G protein-coupled receptor-like"/>
    <property type="match status" value="1"/>
</dbReference>
<gene>
    <name evidence="2" type="ORF">QR680_015591</name>
</gene>
<accession>A0AA39HAW4</accession>
<feature type="transmembrane region" description="Helical" evidence="1">
    <location>
        <begin position="20"/>
        <end position="42"/>
    </location>
</feature>
<keyword evidence="3" id="KW-1185">Reference proteome</keyword>
<dbReference type="AlphaFoldDB" id="A0AA39HAW4"/>
<evidence type="ECO:0000313" key="3">
    <source>
        <dbReference type="Proteomes" id="UP001175271"/>
    </source>
</evidence>